<dbReference type="RefSeq" id="XP_029221071.1">
    <property type="nucleotide sequence ID" value="XM_029362106.1"/>
</dbReference>
<feature type="compositionally biased region" description="Basic and acidic residues" evidence="1">
    <location>
        <begin position="1331"/>
        <end position="1344"/>
    </location>
</feature>
<feature type="compositionally biased region" description="Polar residues" evidence="1">
    <location>
        <begin position="3798"/>
        <end position="3808"/>
    </location>
</feature>
<feature type="compositionally biased region" description="Basic and acidic residues" evidence="1">
    <location>
        <begin position="1005"/>
        <end position="1017"/>
    </location>
</feature>
<feature type="region of interest" description="Disordered" evidence="1">
    <location>
        <begin position="2420"/>
        <end position="2446"/>
    </location>
</feature>
<feature type="region of interest" description="Disordered" evidence="1">
    <location>
        <begin position="2101"/>
        <end position="2121"/>
    </location>
</feature>
<dbReference type="Proteomes" id="UP000224006">
    <property type="component" value="Chromosome II"/>
</dbReference>
<evidence type="ECO:0000313" key="2">
    <source>
        <dbReference type="EMBL" id="PFH37062.1"/>
    </source>
</evidence>
<keyword evidence="3" id="KW-1185">Reference proteome</keyword>
<accession>A0A2A9MN65</accession>
<feature type="region of interest" description="Disordered" evidence="1">
    <location>
        <begin position="3642"/>
        <end position="3735"/>
    </location>
</feature>
<feature type="compositionally biased region" description="Pro residues" evidence="1">
    <location>
        <begin position="123"/>
        <end position="134"/>
    </location>
</feature>
<dbReference type="EMBL" id="NWUJ01000002">
    <property type="protein sequence ID" value="PFH37062.1"/>
    <property type="molecule type" value="Genomic_DNA"/>
</dbReference>
<feature type="region of interest" description="Disordered" evidence="1">
    <location>
        <begin position="3514"/>
        <end position="3579"/>
    </location>
</feature>
<feature type="compositionally biased region" description="Low complexity" evidence="1">
    <location>
        <begin position="3665"/>
        <end position="3676"/>
    </location>
</feature>
<feature type="compositionally biased region" description="Polar residues" evidence="1">
    <location>
        <begin position="891"/>
        <end position="914"/>
    </location>
</feature>
<feature type="compositionally biased region" description="Basic and acidic residues" evidence="1">
    <location>
        <begin position="2348"/>
        <end position="2376"/>
    </location>
</feature>
<feature type="compositionally biased region" description="Basic and acidic residues" evidence="1">
    <location>
        <begin position="2879"/>
        <end position="2888"/>
    </location>
</feature>
<feature type="compositionally biased region" description="Gly residues" evidence="1">
    <location>
        <begin position="1549"/>
        <end position="1558"/>
    </location>
</feature>
<feature type="region of interest" description="Disordered" evidence="1">
    <location>
        <begin position="1245"/>
        <end position="1412"/>
    </location>
</feature>
<sequence length="3887" mass="403274">MESERRDGGPPRDPMDWMIYLAGGNVDGSGGQWDNITRTSYFSRITGGSVDLCASPLLCRGFSMASLPLTPIENSAVPSPARLSRRVSPSPLARERAGLGLVWGEEGTLAETRQSRLLTRPPGFDPPTFAPSPVPSLLGRRRVGGPRLLGSPTPSPPPGLGFVSLSRATSPFCSLQPMPVLAAPPEASHAPAPAEVIPTPAAPGTWGDAEHVSQWLSSQVPDPQSVSCLQGGVERAVRAASLLNMGTGNGQGEGGDEGEGAARSRQGFADSAADGTQPGDHAEGTDDLRRREREGVSGRSAALSPRDDGSPRGSRAIQRPLLPARLASAVQDSRDNLSCLTGALAASRLSSREYESDFDLPFFVQSQRTRDRCRRRSLDFQRMWQENRAPCLPAHLRIPGVQRYMRTGSVSPNHGSAESPKEPADASARAPRPEEAPAASSEREAAAAETGITEELLFNANAAVEGTTLYSTLMYELETTGTLSILTAGSPLFKAAPSPMGLGKRHTNPFLPSTLPSPLFGTPLPQEAHTPSAGSPAASAAEAACSSDDEGEKNRAETGSQDHNSVSSEGLRAARPGKKEGSDSHEGHADEDSFLRRASGSTRAEDDSGSSGGAGKDTSSREGWSEAKEEDDDAEDEREAVAGLGALVRDQNVTTLPGFMAVGRYESGLLPRLPTTSAQGAAEASTTPFPSPLLPAGADAAHADQLAANVARALGLETKRKRKLSGKIDAADLDYSDLLEGSFFARSVHRGRQMVADMRGSRRKHKGGRCPSPPPCSPAADDLSLIHWPRRHSGKPNGKEETAVRETEQGTGTAKSLSSSSESAGALFGSLEEKQADGHEGSLGLGGGCPLAVKKEQAEPQEGEKKDQENAATAGAGLSSAGLAEELASKGSPTQTPGQSTANETAASACSSSGPVKASGTGGGVDCSPDEEGFVDTTDGVEGSGCSEKWPQLPRSWFFPSFSVWQNADDKGDGGTWRVAGGMHNGWRGTCDVWIYRKLPEGRVEGDEKKKDGDKKRSGGKGKHVLPTLPQQPASASSKQRPPGADATPSTAGRLPPPAGSTGVETGEGGGRAAALPVREETPAPLALSGRDSCVGEAKGMTEGAAAQSSSSPLLDAQTEGEAAGEGEEKREALCAASAASRASEGVARSGCAPGGMGEGDREPRGAKKDEGTDARAEKKRDLSALSYELRVKRFSFLIHGHERAALLASKYCAYFDVFGRTRGRLSVCVNCCREDCLGCALPKKKGSPGGSDVSPSHCKNARDGGTTSSGAGKVAKRRPAGKKGASGAGGFAGTGLFSGDKRKRGKTEEEELAGRKEDGGARLSPLKKRAAPERRSSAKEQNERGLQANEEVRAGSEQEEKRHTTASSPSACSSLEQLHPSPVPAWSPPSDVDLKDACAGPRGRAPPSLSGVFARDLSTRSRWASYTACGSSKKSVKANAEASRPGDAQSLAGAADKCDHGSTEGEEEAHLLQQAFEVYSDAGEPWETFTAPLLSPRLGRASWTMLGFVLRGSQTTVIARAGSGRLHEGGKNRLASGASSSGASATPKGGGRGLGGAGRKTDSVILSFLARVCRKLKLAALLKSQNQAIATILSDPMSLSGPAEQLAGDAWRDWRGEQTGPQAPVATHDSAARDQALERGTDPRTEVRADCGSLNQENPPVSGWAPPPGTANCYAPPPFQQGSTPSQGVSAASPYGLPASVPALQPSDSALSPRAFVAGIRSFFEPQSRLRVAEESQLASAAQHSAWLSPGVSADGRPSASAPGASALGASATAPYAGDGRVPEDAPASYSSSLAAAASAQSAAYPRGSVHSAHTGTDLGPQYDGRRLAFEGPGPTGAGFGEPACLGPPLSSQGSPFVCGPQAGFPEARGVRAGGVGRSALAGRASAPLHDPSGCPGQPASLGCGALPGLGDSKALVDPSARHSAAEAGACSLSSPAAAAVGGGGGARLFDVPAAAAYPGVDGSFWSSAQHERSGAPEEDERRKVKKPRKNSRTAGTEERLAWEEVYDVAVEEDADEEAARRAQEQSAAAEAGLEAEGQGKEANGKGLDQPTQGSAQEKDILRGYFKSRVRNRRLRDGLRLRMAAVLMCKGFYDLESVEPGGSRRRGVREDLGEEEEETEEKCLFSNPISQRPCDFILYFDTRENRDNSVATLNQSLPPPPPKLHPKSGESHSRRALRQIYDHFLEPRCQVLEDKSLKVKRGVINLFGFPRFYVKLHCSLSWDERLALFSSFLHWLGRADDSVPPPWSPSELHPELLAYLVDLGRRGFAGGGSATTSVVNAPDLPLDDAALSKKNAALIRAYMQQDAGAQASASPSANGGENCDLPRKEEDADEADREEGSLGTDGLGKDNRGATRSGEGAKDEADDERGQHEEGNGSAPSRAREDDASSSASGNDAKGEGGTAAGSLLRLPSLGAFSSQGVDSEHVQGSNAATPLGAECSSAPSPLATSAGLDHVRAAGGPDSSPAVSEFAPLACSPSSSSTRAEILTVPGVGLVDFSLPDGVKFDKSKLAFRCYWREGHGNLLNAGTGTALSPSSIGAAGTAAAGARQSLCVAQNKSRTFSCRKYGLYQSRVLALQARLLSELLWPQPPSPARVRVSAIAALVYGLIAAPVPYPEPWLAVCGVAVSEDVLRQRREVWRTLLEPRQCRPPPASLQQLALPPPSMPAASLLCGRTPELPKGREGDGEGGFYRAVNPSTKAELPYGGEGASAECASAWLRRPPADRHVPEQHTLYPGQGGVPGPGGGTSMHSAPWPQGIPADAMGVGSRLAPAAGLQHALGPEGESWGRRPSYGLPHPGGTTCRAPAVPGFPFPGLPDSRVVSHQGCPPFSPFPTAHRPPFMPVSGAENSAPRMDGVVAQVKTEASPHLVETSTASLCELEKTDTSQERRRKPTSKAKKVDGTSEPPSPHVSASMGPPGLPPLHGGNVERQGGSNARQAETLAGRPVDGARTEVGGAASFAPRDARGAEGTAPASQGANSMARDGRFVEQSASFGGACAPRGVFASGAAFHSGGTPGSSSSSTPHMSPVFGCAQKSASDSPFAQALPAGYGPQVSQSPAFSPRHPPAHPPGDLEDGRFAIPPSARPYPNQGGDAAWGSGASDGMREGEGDPAEEKSRKRRKSVTSLSSRGGESQVAHPAMQPLAFSAGGGPGVMPGARYMPQPGAPVAHLGPSLMASPDGRASGFQPAAFVSPPLGPGDLRRRRKSSGGLEEDIRGSRAPGDEGDIALVGDGSKACGGREGASNASAQQLSAETLTFLLGANVLWEENEKRWCVHVRPPHGMGDADGLSGDKMRKRDSTASGGNQERASTGQDQEEPHKAGTLEWVSYFQLHQALKLQNQLVGKMERGKGDGGNEERVGGDKNGNIFFDASDADENAKKAALLKARRWLRRRIVQGQILVTGLSRDGVFASAGGEPERSNTISSSSSLSSFQGALSGDRSMHASEAHPPVSTSFSSGTPAGPHRSSLQTPHPQAPVPAYQGGGGECMPSQTFQPQTDSRAYGAIGFFLGTAAGQVDPAGRREDPELARRPSTGREQGHAFALPGDGHGRGEAGFSPGQSQQLGNERQPHPQHVSSSAAHSFAVPQAASFLPRGDVNASRGAAMAPPREQGVPPGPYYVNGGFCGVSGSPAFSAAVPRPSASLFPFSRQSPASGAGDTPVSPDRPPQGQGSGPQFSGAKTSHGQEILAEPPRSLEGMPPPYQPPVFFPPNAAREDRQMPAFGGPGAPPSGRAAFSSPPSNVMFMGRGGREGQEAGDSERLSGLVQTAFGGPRAPGPAPMYGAGADMAVPPPDGDARASRPNTGMSNSSGLFLADNDARPQSSELLVPNACWGAAPAPFAPSVGNRDASVGWPAAHASSNNFYDFPGENALGPGLPLHPEWNKVARGTG</sequence>
<feature type="compositionally biased region" description="Pro residues" evidence="1">
    <location>
        <begin position="1666"/>
        <end position="1680"/>
    </location>
</feature>
<feature type="compositionally biased region" description="Pro residues" evidence="1">
    <location>
        <begin position="3696"/>
        <end position="3706"/>
    </location>
</feature>
<protein>
    <recommendedName>
        <fullName evidence="4">AP2 domain transcription factor AP2X-8</fullName>
    </recommendedName>
</protein>
<feature type="compositionally biased region" description="Polar residues" evidence="1">
    <location>
        <begin position="1681"/>
        <end position="1691"/>
    </location>
</feature>
<feature type="compositionally biased region" description="Basic and acidic residues" evidence="1">
    <location>
        <begin position="280"/>
        <end position="296"/>
    </location>
</feature>
<feature type="compositionally biased region" description="Basic and acidic residues" evidence="1">
    <location>
        <begin position="431"/>
        <end position="446"/>
    </location>
</feature>
<feature type="compositionally biased region" description="Low complexity" evidence="1">
    <location>
        <begin position="871"/>
        <end position="886"/>
    </location>
</feature>
<feature type="compositionally biased region" description="Low complexity" evidence="1">
    <location>
        <begin position="1134"/>
        <end position="1150"/>
    </location>
</feature>
<feature type="compositionally biased region" description="Polar residues" evidence="1">
    <location>
        <begin position="1029"/>
        <end position="1040"/>
    </location>
</feature>
<feature type="region of interest" description="Disordered" evidence="1">
    <location>
        <begin position="2310"/>
        <end position="2407"/>
    </location>
</feature>
<feature type="region of interest" description="Disordered" evidence="1">
    <location>
        <begin position="118"/>
        <end position="137"/>
    </location>
</feature>
<dbReference type="OrthoDB" id="331911at2759"/>
<dbReference type="KEGG" id="bbes:BESB_035200"/>
<feature type="compositionally biased region" description="Polar residues" evidence="1">
    <location>
        <begin position="2420"/>
        <end position="2434"/>
    </location>
</feature>
<feature type="compositionally biased region" description="Basic and acidic residues" evidence="1">
    <location>
        <begin position="1351"/>
        <end position="1364"/>
    </location>
</feature>
<feature type="compositionally biased region" description="Gly residues" evidence="1">
    <location>
        <begin position="1285"/>
        <end position="1294"/>
    </location>
</feature>
<feature type="region of interest" description="Disordered" evidence="1">
    <location>
        <begin position="2015"/>
        <end position="2061"/>
    </location>
</feature>
<feature type="compositionally biased region" description="Basic and acidic residues" evidence="1">
    <location>
        <begin position="3289"/>
        <end position="3298"/>
    </location>
</feature>
<feature type="compositionally biased region" description="Low complexity" evidence="1">
    <location>
        <begin position="3012"/>
        <end position="3028"/>
    </location>
</feature>
<feature type="compositionally biased region" description="Basic and acidic residues" evidence="1">
    <location>
        <begin position="855"/>
        <end position="869"/>
    </location>
</feature>
<feature type="region of interest" description="Disordered" evidence="1">
    <location>
        <begin position="1523"/>
        <end position="1558"/>
    </location>
</feature>
<feature type="region of interest" description="Disordered" evidence="1">
    <location>
        <begin position="185"/>
        <end position="208"/>
    </location>
</feature>
<feature type="compositionally biased region" description="Low complexity" evidence="1">
    <location>
        <begin position="185"/>
        <end position="194"/>
    </location>
</feature>
<feature type="compositionally biased region" description="Acidic residues" evidence="1">
    <location>
        <begin position="628"/>
        <end position="638"/>
    </location>
</feature>
<feature type="region of interest" description="Disordered" evidence="1">
    <location>
        <begin position="244"/>
        <end position="320"/>
    </location>
</feature>
<feature type="region of interest" description="Disordered" evidence="1">
    <location>
        <begin position="1005"/>
        <end position="1179"/>
    </location>
</feature>
<feature type="region of interest" description="Disordered" evidence="1">
    <location>
        <begin position="2864"/>
        <end position="2937"/>
    </location>
</feature>
<comment type="caution">
    <text evidence="2">The sequence shown here is derived from an EMBL/GenBank/DDBJ whole genome shotgun (WGS) entry which is preliminary data.</text>
</comment>
<feature type="region of interest" description="Disordered" evidence="1">
    <location>
        <begin position="1969"/>
        <end position="1998"/>
    </location>
</feature>
<feature type="region of interest" description="Disordered" evidence="1">
    <location>
        <begin position="758"/>
        <end position="825"/>
    </location>
</feature>
<feature type="compositionally biased region" description="Low complexity" evidence="1">
    <location>
        <begin position="509"/>
        <end position="546"/>
    </location>
</feature>
<feature type="region of interest" description="Disordered" evidence="1">
    <location>
        <begin position="3411"/>
        <end position="3495"/>
    </location>
</feature>
<dbReference type="GeneID" id="40308501"/>
<feature type="compositionally biased region" description="Polar residues" evidence="1">
    <location>
        <begin position="1366"/>
        <end position="1377"/>
    </location>
</feature>
<feature type="compositionally biased region" description="Basic and acidic residues" evidence="1">
    <location>
        <begin position="1631"/>
        <end position="1650"/>
    </location>
</feature>
<evidence type="ECO:0000313" key="3">
    <source>
        <dbReference type="Proteomes" id="UP000224006"/>
    </source>
</evidence>
<feature type="region of interest" description="Disordered" evidence="1">
    <location>
        <begin position="3783"/>
        <end position="3813"/>
    </location>
</feature>
<feature type="region of interest" description="Disordered" evidence="1">
    <location>
        <begin position="2152"/>
        <end position="2172"/>
    </location>
</feature>
<evidence type="ECO:0000256" key="1">
    <source>
        <dbReference type="SAM" id="MobiDB-lite"/>
    </source>
</evidence>
<feature type="region of interest" description="Disordered" evidence="1">
    <location>
        <begin position="855"/>
        <end position="952"/>
    </location>
</feature>
<name>A0A2A9MN65_BESBE</name>
<feature type="compositionally biased region" description="Low complexity" evidence="1">
    <location>
        <begin position="2026"/>
        <end position="2038"/>
    </location>
</feature>
<feature type="region of interest" description="Disordered" evidence="1">
    <location>
        <begin position="3012"/>
        <end position="3147"/>
    </location>
</feature>
<proteinExistence type="predicted"/>
<feature type="region of interest" description="Disordered" evidence="1">
    <location>
        <begin position="1435"/>
        <end position="1465"/>
    </location>
</feature>
<evidence type="ECO:0008006" key="4">
    <source>
        <dbReference type="Google" id="ProtNLM"/>
    </source>
</evidence>
<feature type="compositionally biased region" description="Basic and acidic residues" evidence="1">
    <location>
        <begin position="1159"/>
        <end position="1179"/>
    </location>
</feature>
<feature type="region of interest" description="Disordered" evidence="1">
    <location>
        <begin position="1615"/>
        <end position="1693"/>
    </location>
</feature>
<feature type="region of interest" description="Disordered" evidence="1">
    <location>
        <begin position="504"/>
        <end position="638"/>
    </location>
</feature>
<feature type="compositionally biased region" description="Basic and acidic residues" evidence="1">
    <location>
        <begin position="577"/>
        <end position="595"/>
    </location>
</feature>
<feature type="region of interest" description="Disordered" evidence="1">
    <location>
        <begin position="3276"/>
        <end position="3318"/>
    </location>
</feature>
<feature type="compositionally biased region" description="Basic and acidic residues" evidence="1">
    <location>
        <begin position="3103"/>
        <end position="3116"/>
    </location>
</feature>
<gene>
    <name evidence="2" type="ORF">BESB_035200</name>
</gene>
<feature type="compositionally biased region" description="Basic and acidic residues" evidence="1">
    <location>
        <begin position="3518"/>
        <end position="3528"/>
    </location>
</feature>
<dbReference type="VEuPathDB" id="ToxoDB:BESB_035200"/>
<feature type="region of interest" description="Disordered" evidence="1">
    <location>
        <begin position="1808"/>
        <end position="1847"/>
    </location>
</feature>
<organism evidence="2 3">
    <name type="scientific">Besnoitia besnoiti</name>
    <name type="common">Apicomplexan protozoan</name>
    <dbReference type="NCBI Taxonomy" id="94643"/>
    <lineage>
        <taxon>Eukaryota</taxon>
        <taxon>Sar</taxon>
        <taxon>Alveolata</taxon>
        <taxon>Apicomplexa</taxon>
        <taxon>Conoidasida</taxon>
        <taxon>Coccidia</taxon>
        <taxon>Eucoccidiorida</taxon>
        <taxon>Eimeriorina</taxon>
        <taxon>Sarcocystidae</taxon>
        <taxon>Besnoitia</taxon>
    </lineage>
</organism>
<feature type="region of interest" description="Disordered" evidence="1">
    <location>
        <begin position="2779"/>
        <end position="2798"/>
    </location>
</feature>
<feature type="compositionally biased region" description="Basic and acidic residues" evidence="1">
    <location>
        <begin position="618"/>
        <end position="627"/>
    </location>
</feature>
<feature type="compositionally biased region" description="Basic and acidic residues" evidence="1">
    <location>
        <begin position="1971"/>
        <end position="1984"/>
    </location>
</feature>
<feature type="compositionally biased region" description="Low complexity" evidence="1">
    <location>
        <begin position="1536"/>
        <end position="1548"/>
    </location>
</feature>
<feature type="compositionally biased region" description="Low complexity" evidence="1">
    <location>
        <begin position="812"/>
        <end position="825"/>
    </location>
</feature>
<feature type="compositionally biased region" description="Basic and acidic residues" evidence="1">
    <location>
        <begin position="797"/>
        <end position="808"/>
    </location>
</feature>
<feature type="compositionally biased region" description="Polar residues" evidence="1">
    <location>
        <begin position="3299"/>
        <end position="3312"/>
    </location>
</feature>
<feature type="region of interest" description="Disordered" evidence="1">
    <location>
        <begin position="406"/>
        <end position="449"/>
    </location>
</feature>
<feature type="region of interest" description="Disordered" evidence="1">
    <location>
        <begin position="3178"/>
        <end position="3232"/>
    </location>
</feature>
<reference evidence="2 3" key="1">
    <citation type="submission" date="2017-09" db="EMBL/GenBank/DDBJ databases">
        <title>Genome sequencing of Besnoitia besnoiti strain Bb-Ger1.</title>
        <authorList>
            <person name="Schares G."/>
            <person name="Venepally P."/>
            <person name="Lorenzi H.A."/>
        </authorList>
    </citation>
    <scope>NUCLEOTIDE SEQUENCE [LARGE SCALE GENOMIC DNA]</scope>
    <source>
        <strain evidence="2 3">Bb-Ger1</strain>
    </source>
</reference>
<feature type="compositionally biased region" description="Low complexity" evidence="1">
    <location>
        <begin position="3091"/>
        <end position="3102"/>
    </location>
</feature>
<feature type="region of interest" description="Disordered" evidence="1">
    <location>
        <begin position="2958"/>
        <end position="2981"/>
    </location>
</feature>
<feature type="compositionally biased region" description="Polar residues" evidence="1">
    <location>
        <begin position="557"/>
        <end position="568"/>
    </location>
</feature>